<keyword evidence="3" id="KW-0808">Transferase</keyword>
<keyword evidence="2" id="KW-0812">Transmembrane</keyword>
<evidence type="ECO:0000256" key="1">
    <source>
        <dbReference type="ARBA" id="ARBA00008007"/>
    </source>
</evidence>
<dbReference type="AlphaFoldDB" id="A0A2M8WWB0"/>
<keyword evidence="2" id="KW-0472">Membrane</keyword>
<name>A0A2M8WWB0_9MICO</name>
<dbReference type="RefSeq" id="WP_100348326.1">
    <property type="nucleotide sequence ID" value="NZ_PGTZ01000002.1"/>
</dbReference>
<evidence type="ECO:0000313" key="4">
    <source>
        <dbReference type="Proteomes" id="UP000231586"/>
    </source>
</evidence>
<feature type="transmembrane region" description="Helical" evidence="2">
    <location>
        <begin position="213"/>
        <end position="231"/>
    </location>
</feature>
<sequence length="240" mass="24984">MTGWNLATDLARLVVPVECAGCGRWDLPWCDDCASCLGAPRRCEAGAGRLDRVGVPVLPVWAVADYDGAARQAVVAWKDHGRLDLDQHLGAALQHAARELAGPLRRQVGDTVLVVAAPSSSRSRAARGRAPVEHLARAVVAGLRGEGLDARTVRALALRPGGRRQKGLGARDRAANLRGRVRSTRRARAAVGTPVVLVDDVLTTGATLAACDVALTAAGAVVVAAIVVAATPRRSLGRTS</sequence>
<dbReference type="Proteomes" id="UP000231586">
    <property type="component" value="Unassembled WGS sequence"/>
</dbReference>
<dbReference type="InterPro" id="IPR051910">
    <property type="entry name" value="ComF/GntX_DNA_util-trans"/>
</dbReference>
<evidence type="ECO:0000313" key="3">
    <source>
        <dbReference type="EMBL" id="PJI95207.1"/>
    </source>
</evidence>
<dbReference type="SUPFAM" id="SSF53271">
    <property type="entry name" value="PRTase-like"/>
    <property type="match status" value="1"/>
</dbReference>
<dbReference type="PANTHER" id="PTHR47505">
    <property type="entry name" value="DNA UTILIZATION PROTEIN YHGH"/>
    <property type="match status" value="1"/>
</dbReference>
<comment type="similarity">
    <text evidence="1">Belongs to the ComF/GntX family.</text>
</comment>
<protein>
    <submittedName>
        <fullName evidence="3">Putative amidophosphoribosyltransferase</fullName>
    </submittedName>
</protein>
<dbReference type="EMBL" id="PGTZ01000002">
    <property type="protein sequence ID" value="PJI95207.1"/>
    <property type="molecule type" value="Genomic_DNA"/>
</dbReference>
<dbReference type="InterPro" id="IPR029057">
    <property type="entry name" value="PRTase-like"/>
</dbReference>
<gene>
    <name evidence="3" type="ORF">CLV34_0081</name>
</gene>
<dbReference type="PANTHER" id="PTHR47505:SF1">
    <property type="entry name" value="DNA UTILIZATION PROTEIN YHGH"/>
    <property type="match status" value="1"/>
</dbReference>
<keyword evidence="2" id="KW-1133">Transmembrane helix</keyword>
<reference evidence="3 4" key="1">
    <citation type="submission" date="2017-11" db="EMBL/GenBank/DDBJ databases">
        <title>Genomic Encyclopedia of Archaeal and Bacterial Type Strains, Phase II (KMG-II): From Individual Species to Whole Genera.</title>
        <authorList>
            <person name="Goeker M."/>
        </authorList>
    </citation>
    <scope>NUCLEOTIDE SEQUENCE [LARGE SCALE GENOMIC DNA]</scope>
    <source>
        <strain evidence="3 4">DSM 22413</strain>
    </source>
</reference>
<dbReference type="Gene3D" id="3.40.50.2020">
    <property type="match status" value="1"/>
</dbReference>
<organism evidence="3 4">
    <name type="scientific">Luteimicrobium subarcticum</name>
    <dbReference type="NCBI Taxonomy" id="620910"/>
    <lineage>
        <taxon>Bacteria</taxon>
        <taxon>Bacillati</taxon>
        <taxon>Actinomycetota</taxon>
        <taxon>Actinomycetes</taxon>
        <taxon>Micrococcales</taxon>
        <taxon>Luteimicrobium</taxon>
    </lineage>
</organism>
<accession>A0A2M8WWB0</accession>
<keyword evidence="3" id="KW-0328">Glycosyltransferase</keyword>
<keyword evidence="4" id="KW-1185">Reference proteome</keyword>
<dbReference type="GO" id="GO:0016757">
    <property type="term" value="F:glycosyltransferase activity"/>
    <property type="evidence" value="ECO:0007669"/>
    <property type="project" value="UniProtKB-KW"/>
</dbReference>
<proteinExistence type="inferred from homology"/>
<dbReference type="InterPro" id="IPR000836">
    <property type="entry name" value="PRTase_dom"/>
</dbReference>
<evidence type="ECO:0000256" key="2">
    <source>
        <dbReference type="SAM" id="Phobius"/>
    </source>
</evidence>
<dbReference type="CDD" id="cd06223">
    <property type="entry name" value="PRTases_typeI"/>
    <property type="match status" value="1"/>
</dbReference>
<comment type="caution">
    <text evidence="3">The sequence shown here is derived from an EMBL/GenBank/DDBJ whole genome shotgun (WGS) entry which is preliminary data.</text>
</comment>
<dbReference type="OrthoDB" id="5242900at2"/>